<gene>
    <name evidence="9" type="ORF">ACRB68_19850</name>
</gene>
<feature type="region of interest" description="Disordered" evidence="6">
    <location>
        <begin position="1"/>
        <end position="35"/>
    </location>
</feature>
<feature type="domain" description="RDD" evidence="8">
    <location>
        <begin position="46"/>
        <end position="184"/>
    </location>
</feature>
<evidence type="ECO:0000256" key="2">
    <source>
        <dbReference type="ARBA" id="ARBA00022475"/>
    </source>
</evidence>
<evidence type="ECO:0000256" key="1">
    <source>
        <dbReference type="ARBA" id="ARBA00004651"/>
    </source>
</evidence>
<keyword evidence="2" id="KW-1003">Cell membrane</keyword>
<feature type="transmembrane region" description="Helical" evidence="7">
    <location>
        <begin position="94"/>
        <end position="112"/>
    </location>
</feature>
<protein>
    <recommendedName>
        <fullName evidence="8">RDD domain-containing protein</fullName>
    </recommendedName>
</protein>
<feature type="compositionally biased region" description="Pro residues" evidence="6">
    <location>
        <begin position="13"/>
        <end position="29"/>
    </location>
</feature>
<dbReference type="OrthoDB" id="9774993at2"/>
<keyword evidence="4 7" id="KW-1133">Transmembrane helix</keyword>
<name>A0A7K0BRY6_9ACTN</name>
<dbReference type="PANTHER" id="PTHR36115:SF4">
    <property type="entry name" value="MEMBRANE PROTEIN"/>
    <property type="match status" value="1"/>
</dbReference>
<dbReference type="RefSeq" id="WP_153531790.1">
    <property type="nucleotide sequence ID" value="NZ_WEGH01000001.1"/>
</dbReference>
<dbReference type="Pfam" id="PF06271">
    <property type="entry name" value="RDD"/>
    <property type="match status" value="1"/>
</dbReference>
<evidence type="ECO:0000259" key="8">
    <source>
        <dbReference type="Pfam" id="PF06271"/>
    </source>
</evidence>
<keyword evidence="3 7" id="KW-0812">Transmembrane</keyword>
<sequence length="202" mass="21379">MTQPPRDSEGQPWEPPQENPYGAPPPYPGSPYGGPAAGYADPAEGLAGRWRRLGAAIIDSVIVGAVSALVSLPFPEVVRVVTVDGESDVRYSGPGALVNFLTALAAFLYYVIMHAKRGQTVGKMLLGIRVVRAEDGGAISFGRSAARTAFYYVLSFVTCGIGGLVDVAWILWDPRRQALHDKVARTLVVSAPAGAPDPYAGR</sequence>
<comment type="caution">
    <text evidence="9">The sequence shown here is derived from an EMBL/GenBank/DDBJ whole genome shotgun (WGS) entry which is preliminary data.</text>
</comment>
<evidence type="ECO:0000256" key="4">
    <source>
        <dbReference type="ARBA" id="ARBA00022989"/>
    </source>
</evidence>
<dbReference type="GO" id="GO:0005886">
    <property type="term" value="C:plasma membrane"/>
    <property type="evidence" value="ECO:0007669"/>
    <property type="project" value="UniProtKB-SubCell"/>
</dbReference>
<dbReference type="Proteomes" id="UP000487268">
    <property type="component" value="Unassembled WGS sequence"/>
</dbReference>
<evidence type="ECO:0000256" key="7">
    <source>
        <dbReference type="SAM" id="Phobius"/>
    </source>
</evidence>
<dbReference type="InterPro" id="IPR051791">
    <property type="entry name" value="Pra-immunoreactive"/>
</dbReference>
<evidence type="ECO:0000256" key="3">
    <source>
        <dbReference type="ARBA" id="ARBA00022692"/>
    </source>
</evidence>
<accession>A0A7K0BRY6</accession>
<dbReference type="AlphaFoldDB" id="A0A7K0BRY6"/>
<evidence type="ECO:0000256" key="6">
    <source>
        <dbReference type="SAM" id="MobiDB-lite"/>
    </source>
</evidence>
<evidence type="ECO:0000313" key="10">
    <source>
        <dbReference type="Proteomes" id="UP000487268"/>
    </source>
</evidence>
<feature type="transmembrane region" description="Helical" evidence="7">
    <location>
        <begin position="53"/>
        <end position="74"/>
    </location>
</feature>
<organism evidence="9 10">
    <name type="scientific">Actinomadura macrotermitis</name>
    <dbReference type="NCBI Taxonomy" id="2585200"/>
    <lineage>
        <taxon>Bacteria</taxon>
        <taxon>Bacillati</taxon>
        <taxon>Actinomycetota</taxon>
        <taxon>Actinomycetes</taxon>
        <taxon>Streptosporangiales</taxon>
        <taxon>Thermomonosporaceae</taxon>
        <taxon>Actinomadura</taxon>
    </lineage>
</organism>
<reference evidence="9 10" key="1">
    <citation type="submission" date="2019-10" db="EMBL/GenBank/DDBJ databases">
        <title>Actinomadura rubteroloni sp. nov. and Actinomadura macrotermitis sp. nov., isolated from the gut of fungus growing-termite Macrotermes natalensis.</title>
        <authorList>
            <person name="Benndorf R."/>
            <person name="Martin K."/>
            <person name="Kuefner M."/>
            <person name="De Beer W."/>
            <person name="Kaster A.-K."/>
            <person name="Vollmers J."/>
            <person name="Poulsen M."/>
            <person name="Beemelmanns C."/>
        </authorList>
    </citation>
    <scope>NUCLEOTIDE SEQUENCE [LARGE SCALE GENOMIC DNA]</scope>
    <source>
        <strain evidence="9 10">RB68</strain>
    </source>
</reference>
<dbReference type="InterPro" id="IPR010432">
    <property type="entry name" value="RDD"/>
</dbReference>
<comment type="subcellular location">
    <subcellularLocation>
        <location evidence="1">Cell membrane</location>
        <topology evidence="1">Multi-pass membrane protein</topology>
    </subcellularLocation>
</comment>
<keyword evidence="5 7" id="KW-0472">Membrane</keyword>
<dbReference type="PANTHER" id="PTHR36115">
    <property type="entry name" value="PROLINE-RICH ANTIGEN HOMOLOG-RELATED"/>
    <property type="match status" value="1"/>
</dbReference>
<evidence type="ECO:0000313" key="9">
    <source>
        <dbReference type="EMBL" id="MQY03939.1"/>
    </source>
</evidence>
<proteinExistence type="predicted"/>
<feature type="transmembrane region" description="Helical" evidence="7">
    <location>
        <begin position="149"/>
        <end position="172"/>
    </location>
</feature>
<evidence type="ECO:0000256" key="5">
    <source>
        <dbReference type="ARBA" id="ARBA00023136"/>
    </source>
</evidence>
<dbReference type="EMBL" id="WEGH01000001">
    <property type="protein sequence ID" value="MQY03939.1"/>
    <property type="molecule type" value="Genomic_DNA"/>
</dbReference>
<keyword evidence="10" id="KW-1185">Reference proteome</keyword>